<dbReference type="InterPro" id="IPR050773">
    <property type="entry name" value="CbxX/CfxQ_RuBisCO_ESX"/>
</dbReference>
<reference evidence="1" key="1">
    <citation type="journal article" date="2023" name="Mol. Phylogenet. Evol.">
        <title>Genome-scale phylogeny and comparative genomics of the fungal order Sordariales.</title>
        <authorList>
            <person name="Hensen N."/>
            <person name="Bonometti L."/>
            <person name="Westerberg I."/>
            <person name="Brannstrom I.O."/>
            <person name="Guillou S."/>
            <person name="Cros-Aarteil S."/>
            <person name="Calhoun S."/>
            <person name="Haridas S."/>
            <person name="Kuo A."/>
            <person name="Mondo S."/>
            <person name="Pangilinan J."/>
            <person name="Riley R."/>
            <person name="LaButti K."/>
            <person name="Andreopoulos B."/>
            <person name="Lipzen A."/>
            <person name="Chen C."/>
            <person name="Yan M."/>
            <person name="Daum C."/>
            <person name="Ng V."/>
            <person name="Clum A."/>
            <person name="Steindorff A."/>
            <person name="Ohm R.A."/>
            <person name="Martin F."/>
            <person name="Silar P."/>
            <person name="Natvig D.O."/>
            <person name="Lalanne C."/>
            <person name="Gautier V."/>
            <person name="Ament-Velasquez S.L."/>
            <person name="Kruys A."/>
            <person name="Hutchinson M.I."/>
            <person name="Powell A.J."/>
            <person name="Barry K."/>
            <person name="Miller A.N."/>
            <person name="Grigoriev I.V."/>
            <person name="Debuchy R."/>
            <person name="Gladieux P."/>
            <person name="Hiltunen Thoren M."/>
            <person name="Johannesson H."/>
        </authorList>
    </citation>
    <scope>NUCLEOTIDE SEQUENCE</scope>
    <source>
        <strain evidence="1">CBS 532.94</strain>
    </source>
</reference>
<evidence type="ECO:0000313" key="1">
    <source>
        <dbReference type="EMBL" id="KAK4239563.1"/>
    </source>
</evidence>
<dbReference type="Gene3D" id="3.40.50.300">
    <property type="entry name" value="P-loop containing nucleotide triphosphate hydrolases"/>
    <property type="match status" value="1"/>
</dbReference>
<keyword evidence="2" id="KW-1185">Reference proteome</keyword>
<protein>
    <submittedName>
        <fullName evidence="1">Uncharacterized protein</fullName>
    </submittedName>
</protein>
<reference evidence="1" key="2">
    <citation type="submission" date="2023-05" db="EMBL/GenBank/DDBJ databases">
        <authorList>
            <consortium name="Lawrence Berkeley National Laboratory"/>
            <person name="Steindorff A."/>
            <person name="Hensen N."/>
            <person name="Bonometti L."/>
            <person name="Westerberg I."/>
            <person name="Brannstrom I.O."/>
            <person name="Guillou S."/>
            <person name="Cros-Aarteil S."/>
            <person name="Calhoun S."/>
            <person name="Haridas S."/>
            <person name="Kuo A."/>
            <person name="Mondo S."/>
            <person name="Pangilinan J."/>
            <person name="Riley R."/>
            <person name="Labutti K."/>
            <person name="Andreopoulos B."/>
            <person name="Lipzen A."/>
            <person name="Chen C."/>
            <person name="Yanf M."/>
            <person name="Daum C."/>
            <person name="Ng V."/>
            <person name="Clum A."/>
            <person name="Ohm R."/>
            <person name="Martin F."/>
            <person name="Silar P."/>
            <person name="Natvig D."/>
            <person name="Lalanne C."/>
            <person name="Gautier V."/>
            <person name="Ament-Velasquez S.L."/>
            <person name="Kruys A."/>
            <person name="Hutchinson M.I."/>
            <person name="Powell A.J."/>
            <person name="Barry K."/>
            <person name="Miller A.N."/>
            <person name="Grigoriev I.V."/>
            <person name="Debuchy R."/>
            <person name="Gladieux P."/>
            <person name="Thoren M.H."/>
            <person name="Johannesson H."/>
        </authorList>
    </citation>
    <scope>NUCLEOTIDE SEQUENCE</scope>
    <source>
        <strain evidence="1">CBS 532.94</strain>
    </source>
</reference>
<name>A0AAN7CCL5_9PEZI</name>
<dbReference type="PANTHER" id="PTHR43392">
    <property type="entry name" value="AAA-TYPE ATPASE FAMILY PROTEIN / ANKYRIN REPEAT FAMILY PROTEIN"/>
    <property type="match status" value="1"/>
</dbReference>
<gene>
    <name evidence="1" type="ORF">C8A03DRAFT_32325</name>
</gene>
<dbReference type="InterPro" id="IPR027417">
    <property type="entry name" value="P-loop_NTPase"/>
</dbReference>
<comment type="caution">
    <text evidence="1">The sequence shown here is derived from an EMBL/GenBank/DDBJ whole genome shotgun (WGS) entry which is preliminary data.</text>
</comment>
<proteinExistence type="predicted"/>
<dbReference type="SUPFAM" id="SSF52540">
    <property type="entry name" value="P-loop containing nucleoside triphosphate hydrolases"/>
    <property type="match status" value="1"/>
</dbReference>
<evidence type="ECO:0000313" key="2">
    <source>
        <dbReference type="Proteomes" id="UP001303760"/>
    </source>
</evidence>
<accession>A0AAN7CCL5</accession>
<sequence length="150" mass="16862">MADKFPSRQQWIPRKGRDREDVEALDDIMLHHGLEEVKGHSLWVYDEAVLFIDEAYRLGEARPARAERFFGKLVVLLAGYKEDMEELVRWNSGLRSCFATLVDFEPMRALDALELLQAHLTKVDIVLGGIGLASDPGTPGTVLDVLTKLA</sequence>
<dbReference type="GO" id="GO:0016887">
    <property type="term" value="F:ATP hydrolysis activity"/>
    <property type="evidence" value="ECO:0007669"/>
    <property type="project" value="TreeGrafter"/>
</dbReference>
<dbReference type="EMBL" id="MU860060">
    <property type="protein sequence ID" value="KAK4239563.1"/>
    <property type="molecule type" value="Genomic_DNA"/>
</dbReference>
<organism evidence="1 2">
    <name type="scientific">Achaetomium macrosporum</name>
    <dbReference type="NCBI Taxonomy" id="79813"/>
    <lineage>
        <taxon>Eukaryota</taxon>
        <taxon>Fungi</taxon>
        <taxon>Dikarya</taxon>
        <taxon>Ascomycota</taxon>
        <taxon>Pezizomycotina</taxon>
        <taxon>Sordariomycetes</taxon>
        <taxon>Sordariomycetidae</taxon>
        <taxon>Sordariales</taxon>
        <taxon>Chaetomiaceae</taxon>
        <taxon>Achaetomium</taxon>
    </lineage>
</organism>
<dbReference type="PANTHER" id="PTHR43392:SF2">
    <property type="entry name" value="AAA-TYPE ATPASE FAMILY PROTEIN _ ANKYRIN REPEAT FAMILY PROTEIN"/>
    <property type="match status" value="1"/>
</dbReference>
<dbReference type="AlphaFoldDB" id="A0AAN7CCL5"/>
<dbReference type="Proteomes" id="UP001303760">
    <property type="component" value="Unassembled WGS sequence"/>
</dbReference>